<keyword evidence="1" id="KW-1133">Transmembrane helix</keyword>
<gene>
    <name evidence="2" type="ORF">CCE28_05550</name>
</gene>
<dbReference type="Proteomes" id="UP000216024">
    <property type="component" value="Unassembled WGS sequence"/>
</dbReference>
<dbReference type="OrthoDB" id="1747159at2"/>
<dbReference type="AlphaFoldDB" id="A0A267ML94"/>
<evidence type="ECO:0000256" key="1">
    <source>
        <dbReference type="SAM" id="Phobius"/>
    </source>
</evidence>
<comment type="caution">
    <text evidence="2">The sequence shown here is derived from an EMBL/GenBank/DDBJ whole genome shotgun (WGS) entry which is preliminary data.</text>
</comment>
<protein>
    <submittedName>
        <fullName evidence="2">Uncharacterized protein</fullName>
    </submittedName>
</protein>
<organism evidence="2 3">
    <name type="scientific">Anaeromicrobium sediminis</name>
    <dbReference type="NCBI Taxonomy" id="1478221"/>
    <lineage>
        <taxon>Bacteria</taxon>
        <taxon>Bacillati</taxon>
        <taxon>Bacillota</taxon>
        <taxon>Clostridia</taxon>
        <taxon>Peptostreptococcales</taxon>
        <taxon>Thermotaleaceae</taxon>
        <taxon>Anaeromicrobium</taxon>
    </lineage>
</organism>
<evidence type="ECO:0000313" key="3">
    <source>
        <dbReference type="Proteomes" id="UP000216024"/>
    </source>
</evidence>
<keyword evidence="1" id="KW-0472">Membrane</keyword>
<dbReference type="RefSeq" id="WP_095131805.1">
    <property type="nucleotide sequence ID" value="NZ_NIBG01000003.1"/>
</dbReference>
<proteinExistence type="predicted"/>
<dbReference type="EMBL" id="NIBG01000003">
    <property type="protein sequence ID" value="PAB60361.1"/>
    <property type="molecule type" value="Genomic_DNA"/>
</dbReference>
<sequence length="349" mass="41052">MIIYKKDITLVFIFTIVITVLSLTLFKNINNNSKPYVVGGYIHKLEKQRNGTELSKSVMKENDNDFYKERFARPSKEPVLKLKYEYKGYEGLFKELEPPYIPKGYPQKYNKPKDVIHAYYSILKDAANMIGYHGGCGTVGRSRTPYPFAYELLSSETKKEISLEKFKDSFSGVGHTTLLKLYLAFQPPNIPLNIQYYMAEIEIITGPPYSKDEEYKPEPGYFAYYYGIITTIYDKKEGWKIKSVDYIPEDFLCAPWHFWQWHSKALVQAVYGNWYKIIDKIDKVEKENSYVSIYASGKENEYRFDFVRLTNGEDILLNEYIKVNDKWKEVNLLKPDDQDYKLSILRFKK</sequence>
<accession>A0A267ML94</accession>
<reference evidence="2 3" key="1">
    <citation type="submission" date="2017-06" db="EMBL/GenBank/DDBJ databases">
        <title>Draft genome sequence of anaerobic fermentative bacterium Anaeromicrobium sediminis DY2726D isolated from West Pacific Ocean sediments.</title>
        <authorList>
            <person name="Zeng X."/>
        </authorList>
    </citation>
    <scope>NUCLEOTIDE SEQUENCE [LARGE SCALE GENOMIC DNA]</scope>
    <source>
        <strain evidence="2 3">DY2726D</strain>
    </source>
</reference>
<name>A0A267ML94_9FIRM</name>
<keyword evidence="3" id="KW-1185">Reference proteome</keyword>
<feature type="transmembrane region" description="Helical" evidence="1">
    <location>
        <begin position="7"/>
        <end position="26"/>
    </location>
</feature>
<keyword evidence="1" id="KW-0812">Transmembrane</keyword>
<evidence type="ECO:0000313" key="2">
    <source>
        <dbReference type="EMBL" id="PAB60361.1"/>
    </source>
</evidence>